<dbReference type="AlphaFoldDB" id="A0AB35MY42"/>
<keyword evidence="2" id="KW-0540">Nuclease</keyword>
<reference evidence="2" key="1">
    <citation type="submission" date="2023-07" db="EMBL/GenBank/DDBJ databases">
        <title>Genome content predicts the carbon catabolic preferences of heterotrophic bacteria.</title>
        <authorList>
            <person name="Gralka M."/>
        </authorList>
    </citation>
    <scope>NUCLEOTIDE SEQUENCE</scope>
    <source>
        <strain evidence="2">6E02</strain>
    </source>
</reference>
<dbReference type="RefSeq" id="WP_102562034.1">
    <property type="nucleotide sequence ID" value="NZ_CAWNUI010000092.1"/>
</dbReference>
<dbReference type="Proteomes" id="UP001177935">
    <property type="component" value="Unassembled WGS sequence"/>
</dbReference>
<dbReference type="CDD" id="cd00085">
    <property type="entry name" value="HNHc"/>
    <property type="match status" value="1"/>
</dbReference>
<organism evidence="2 3">
    <name type="scientific">Vibrio splendidus</name>
    <dbReference type="NCBI Taxonomy" id="29497"/>
    <lineage>
        <taxon>Bacteria</taxon>
        <taxon>Pseudomonadati</taxon>
        <taxon>Pseudomonadota</taxon>
        <taxon>Gammaproteobacteria</taxon>
        <taxon>Vibrionales</taxon>
        <taxon>Vibrionaceae</taxon>
        <taxon>Vibrio</taxon>
    </lineage>
</organism>
<name>A0AB35MY42_VIBSP</name>
<keyword evidence="2" id="KW-0378">Hydrolase</keyword>
<dbReference type="InterPro" id="IPR003615">
    <property type="entry name" value="HNH_nuc"/>
</dbReference>
<gene>
    <name evidence="2" type="ORF">Q8W42_10120</name>
</gene>
<sequence>MKLSISFGSLKNAINLMEPDQKGEFKLELQETQMEKLDIELAEGKDVELKDVDVDSGLLSYKGRQVLLYIKDHGSAVQNVIRKPETGNKFHVADCSKLKSMRSEGRFERYVVINDTSGEFPISGSSYYGGHQEEGKAKLKICKFCLGQLNYQGYSSGNDRNAIFDGFDMAEFFATYSSFFPHMPSRKAESAETGYTEDWSKISSHYRVEKGFQCEQCNVNLRSNRGLLHVHHVNGVKSDNSPRNLKALCIDCHSKQPMHSHMALSHSERQLINKLRLEQGILEDLGEWGTLFDFSDPGLHGVLHACKKFGTTLPEVGFYLSDSFGDLAAKIELAWPKHKFGIAISANDIEDANNEGWHVVTANEFLADYRSQAGNLRW</sequence>
<proteinExistence type="predicted"/>
<dbReference type="GO" id="GO:0004519">
    <property type="term" value="F:endonuclease activity"/>
    <property type="evidence" value="ECO:0007669"/>
    <property type="project" value="UniProtKB-KW"/>
</dbReference>
<evidence type="ECO:0000313" key="2">
    <source>
        <dbReference type="EMBL" id="MDP2501065.1"/>
    </source>
</evidence>
<evidence type="ECO:0000259" key="1">
    <source>
        <dbReference type="SMART" id="SM00507"/>
    </source>
</evidence>
<dbReference type="SMART" id="SM00507">
    <property type="entry name" value="HNHc"/>
    <property type="match status" value="1"/>
</dbReference>
<feature type="domain" description="HNH nuclease" evidence="1">
    <location>
        <begin position="202"/>
        <end position="254"/>
    </location>
</feature>
<evidence type="ECO:0000313" key="3">
    <source>
        <dbReference type="Proteomes" id="UP001177935"/>
    </source>
</evidence>
<dbReference type="EMBL" id="JAUYVL010000004">
    <property type="protein sequence ID" value="MDP2501065.1"/>
    <property type="molecule type" value="Genomic_DNA"/>
</dbReference>
<protein>
    <submittedName>
        <fullName evidence="2">HNH endonuclease</fullName>
    </submittedName>
</protein>
<keyword evidence="2" id="KW-0255">Endonuclease</keyword>
<accession>A0AB35MY42</accession>
<comment type="caution">
    <text evidence="2">The sequence shown here is derived from an EMBL/GenBank/DDBJ whole genome shotgun (WGS) entry which is preliminary data.</text>
</comment>